<dbReference type="OrthoDB" id="2127281at2759"/>
<feature type="transmembrane region" description="Helical" evidence="8">
    <location>
        <begin position="400"/>
        <end position="422"/>
    </location>
</feature>
<evidence type="ECO:0000256" key="5">
    <source>
        <dbReference type="ARBA" id="ARBA00022692"/>
    </source>
</evidence>
<feature type="chain" id="PRO_5040278508" evidence="9">
    <location>
        <begin position="21"/>
        <end position="532"/>
    </location>
</feature>
<keyword evidence="4" id="KW-0813">Transport</keyword>
<accession>A0A9Q0N0M0</accession>
<dbReference type="Pfam" id="PF01699">
    <property type="entry name" value="Na_Ca_ex"/>
    <property type="match status" value="2"/>
</dbReference>
<feature type="transmembrane region" description="Helical" evidence="8">
    <location>
        <begin position="146"/>
        <end position="167"/>
    </location>
</feature>
<dbReference type="InterPro" id="IPR004837">
    <property type="entry name" value="NaCa_Exmemb"/>
</dbReference>
<dbReference type="AlphaFoldDB" id="A0A9Q0N0M0"/>
<dbReference type="Gene3D" id="1.20.1420.30">
    <property type="entry name" value="NCX, central ion-binding region"/>
    <property type="match status" value="2"/>
</dbReference>
<dbReference type="GO" id="GO:0005886">
    <property type="term" value="C:plasma membrane"/>
    <property type="evidence" value="ECO:0007669"/>
    <property type="project" value="TreeGrafter"/>
</dbReference>
<evidence type="ECO:0000256" key="8">
    <source>
        <dbReference type="SAM" id="Phobius"/>
    </source>
</evidence>
<feature type="transmembrane region" description="Helical" evidence="8">
    <location>
        <begin position="231"/>
        <end position="249"/>
    </location>
</feature>
<keyword evidence="7 8" id="KW-0472">Membrane</keyword>
<keyword evidence="4" id="KW-0406">Ion transport</keyword>
<feature type="domain" description="Sodium/calcium exchanger membrane region" evidence="10">
    <location>
        <begin position="365"/>
        <end position="518"/>
    </location>
</feature>
<evidence type="ECO:0000256" key="7">
    <source>
        <dbReference type="ARBA" id="ARBA00023136"/>
    </source>
</evidence>
<dbReference type="PANTHER" id="PTHR10846">
    <property type="entry name" value="SODIUM/POTASSIUM/CALCIUM EXCHANGER"/>
    <property type="match status" value="1"/>
</dbReference>
<evidence type="ECO:0000256" key="4">
    <source>
        <dbReference type="ARBA" id="ARBA00022568"/>
    </source>
</evidence>
<sequence length="532" mass="59530">MKTFTIVITVGIFWIQIVASKYTKADYNATEPEANSNDLRNDNLSLTAENIDEDVTIEHWSPWKKSQQVDAEVKAGECAGPASSIGQFPEDLFTQEERLQGAVILHFIGAAYFFTVSGLIINYYFIPSVQCICQDLKITPDVGAAVFMASATAMPELFTNLISTFIADSDMGLGAVIGSLMWNILGVASVSSLATTKPVKMDWVPITRDGCMFTLNVLVLIATTWDGYIHWYEAVILVSFSIPYFLIVFQSPRISRFMKRKFEDEYKCFCCIGNHDVLVDHKMIKQPKKQISVIENGIDAKILTEDQKKEAEDKEAYELLKTQRLGLYPCPKDSLPRTIFWYYSWPIRVVLFCTMPNPKTQRRFYILTFLCCIVWIGVVTYLIFFMLIVICHTFSIPESVMGLTVFAIGGCTPELITGFIMAKRGHAGTGLANSFGTSSLGIFMCLGGPWLVSSLIKLYSDPSEVISLGDAAVRYLILSLLLIPPVLWTIFACFKFHLRKLSGICLALTYGSFITWAILIEVQILFPSGKSC</sequence>
<dbReference type="Proteomes" id="UP001151699">
    <property type="component" value="Chromosome B"/>
</dbReference>
<dbReference type="EMBL" id="WJQU01000002">
    <property type="protein sequence ID" value="KAJ6640772.1"/>
    <property type="molecule type" value="Genomic_DNA"/>
</dbReference>
<keyword evidence="12" id="KW-1185">Reference proteome</keyword>
<dbReference type="GO" id="GO:0005262">
    <property type="term" value="F:calcium channel activity"/>
    <property type="evidence" value="ECO:0007669"/>
    <property type="project" value="TreeGrafter"/>
</dbReference>
<feature type="transmembrane region" description="Helical" evidence="8">
    <location>
        <begin position="472"/>
        <end position="494"/>
    </location>
</feature>
<dbReference type="InterPro" id="IPR004481">
    <property type="entry name" value="K/Na/Ca-exchanger"/>
</dbReference>
<gene>
    <name evidence="11" type="primary">SLC24A5_0</name>
    <name evidence="11" type="ORF">Bhyg_05704</name>
</gene>
<dbReference type="InterPro" id="IPR044880">
    <property type="entry name" value="NCX_ion-bd_dom_sf"/>
</dbReference>
<dbReference type="PANTHER" id="PTHR10846:SF2">
    <property type="entry name" value="RE48874P"/>
    <property type="match status" value="1"/>
</dbReference>
<comment type="similarity">
    <text evidence="2">Belongs to the Ca(2+):cation antiporter (CaCA) (TC 2.A.19) family. SLC24A subfamily.</text>
</comment>
<evidence type="ECO:0000256" key="3">
    <source>
        <dbReference type="ARBA" id="ARBA00022449"/>
    </source>
</evidence>
<name>A0A9Q0N0M0_9DIPT</name>
<dbReference type="GO" id="GO:0008273">
    <property type="term" value="F:calcium, potassium:sodium antiporter activity"/>
    <property type="evidence" value="ECO:0007669"/>
    <property type="project" value="TreeGrafter"/>
</dbReference>
<evidence type="ECO:0000256" key="6">
    <source>
        <dbReference type="ARBA" id="ARBA00022989"/>
    </source>
</evidence>
<feature type="transmembrane region" description="Helical" evidence="8">
    <location>
        <begin position="501"/>
        <end position="526"/>
    </location>
</feature>
<evidence type="ECO:0000256" key="9">
    <source>
        <dbReference type="SAM" id="SignalP"/>
    </source>
</evidence>
<feature type="transmembrane region" description="Helical" evidence="8">
    <location>
        <begin position="434"/>
        <end position="452"/>
    </location>
</feature>
<keyword evidence="5 8" id="KW-0812">Transmembrane</keyword>
<feature type="transmembrane region" description="Helical" evidence="8">
    <location>
        <begin position="173"/>
        <end position="194"/>
    </location>
</feature>
<evidence type="ECO:0000256" key="1">
    <source>
        <dbReference type="ARBA" id="ARBA00004141"/>
    </source>
</evidence>
<comment type="subcellular location">
    <subcellularLocation>
        <location evidence="1">Membrane</location>
        <topology evidence="1">Multi-pass membrane protein</topology>
    </subcellularLocation>
</comment>
<keyword evidence="4" id="KW-0109">Calcium transport</keyword>
<keyword evidence="6 8" id="KW-1133">Transmembrane helix</keyword>
<evidence type="ECO:0000313" key="12">
    <source>
        <dbReference type="Proteomes" id="UP001151699"/>
    </source>
</evidence>
<feature type="signal peptide" evidence="9">
    <location>
        <begin position="1"/>
        <end position="20"/>
    </location>
</feature>
<feature type="transmembrane region" description="Helical" evidence="8">
    <location>
        <begin position="103"/>
        <end position="125"/>
    </location>
</feature>
<proteinExistence type="inferred from homology"/>
<feature type="domain" description="Sodium/calcium exchanger membrane region" evidence="10">
    <location>
        <begin position="110"/>
        <end position="248"/>
    </location>
</feature>
<keyword evidence="3" id="KW-0050">Antiport</keyword>
<evidence type="ECO:0000313" key="11">
    <source>
        <dbReference type="EMBL" id="KAJ6640772.1"/>
    </source>
</evidence>
<dbReference type="GO" id="GO:0006874">
    <property type="term" value="P:intracellular calcium ion homeostasis"/>
    <property type="evidence" value="ECO:0007669"/>
    <property type="project" value="TreeGrafter"/>
</dbReference>
<evidence type="ECO:0000256" key="2">
    <source>
        <dbReference type="ARBA" id="ARBA00005364"/>
    </source>
</evidence>
<keyword evidence="4" id="KW-0106">Calcium</keyword>
<protein>
    <submittedName>
        <fullName evidence="11">Sodium/potassium/calcium exchanger 5</fullName>
    </submittedName>
</protein>
<organism evidence="11 12">
    <name type="scientific">Pseudolycoriella hygida</name>
    <dbReference type="NCBI Taxonomy" id="35572"/>
    <lineage>
        <taxon>Eukaryota</taxon>
        <taxon>Metazoa</taxon>
        <taxon>Ecdysozoa</taxon>
        <taxon>Arthropoda</taxon>
        <taxon>Hexapoda</taxon>
        <taxon>Insecta</taxon>
        <taxon>Pterygota</taxon>
        <taxon>Neoptera</taxon>
        <taxon>Endopterygota</taxon>
        <taxon>Diptera</taxon>
        <taxon>Nematocera</taxon>
        <taxon>Sciaroidea</taxon>
        <taxon>Sciaridae</taxon>
        <taxon>Pseudolycoriella</taxon>
    </lineage>
</organism>
<comment type="caution">
    <text evidence="11">The sequence shown here is derived from an EMBL/GenBank/DDBJ whole genome shotgun (WGS) entry which is preliminary data.</text>
</comment>
<keyword evidence="9" id="KW-0732">Signal</keyword>
<reference evidence="11" key="1">
    <citation type="submission" date="2022-07" db="EMBL/GenBank/DDBJ databases">
        <authorList>
            <person name="Trinca V."/>
            <person name="Uliana J.V.C."/>
            <person name="Torres T.T."/>
            <person name="Ward R.J."/>
            <person name="Monesi N."/>
        </authorList>
    </citation>
    <scope>NUCLEOTIDE SEQUENCE</scope>
    <source>
        <strain evidence="11">HSMRA1968</strain>
        <tissue evidence="11">Whole embryos</tissue>
    </source>
</reference>
<evidence type="ECO:0000259" key="10">
    <source>
        <dbReference type="Pfam" id="PF01699"/>
    </source>
</evidence>
<feature type="transmembrane region" description="Helical" evidence="8">
    <location>
        <begin position="364"/>
        <end position="388"/>
    </location>
</feature>